<feature type="transmembrane region" description="Helical" evidence="6">
    <location>
        <begin position="181"/>
        <end position="199"/>
    </location>
</feature>
<feature type="transmembrane region" description="Helical" evidence="6">
    <location>
        <begin position="237"/>
        <end position="270"/>
    </location>
</feature>
<evidence type="ECO:0000313" key="7">
    <source>
        <dbReference type="EMBL" id="GAA2794348.1"/>
    </source>
</evidence>
<dbReference type="PANTHER" id="PTHR43701:SF2">
    <property type="entry name" value="MEMBRANE TRANSPORTER PROTEIN YJNA-RELATED"/>
    <property type="match status" value="1"/>
</dbReference>
<dbReference type="EMBL" id="BAAAUX010000014">
    <property type="protein sequence ID" value="GAA2794348.1"/>
    <property type="molecule type" value="Genomic_DNA"/>
</dbReference>
<reference evidence="7 8" key="1">
    <citation type="journal article" date="2019" name="Int. J. Syst. Evol. Microbiol.">
        <title>The Global Catalogue of Microorganisms (GCM) 10K type strain sequencing project: providing services to taxonomists for standard genome sequencing and annotation.</title>
        <authorList>
            <consortium name="The Broad Institute Genomics Platform"/>
            <consortium name="The Broad Institute Genome Sequencing Center for Infectious Disease"/>
            <person name="Wu L."/>
            <person name="Ma J."/>
        </authorList>
    </citation>
    <scope>NUCLEOTIDE SEQUENCE [LARGE SCALE GENOMIC DNA]</scope>
    <source>
        <strain evidence="7 8">JCM 9383</strain>
    </source>
</reference>
<name>A0ABN3VGI5_9PSEU</name>
<feature type="transmembrane region" description="Helical" evidence="6">
    <location>
        <begin position="100"/>
        <end position="122"/>
    </location>
</feature>
<evidence type="ECO:0000256" key="4">
    <source>
        <dbReference type="ARBA" id="ARBA00022989"/>
    </source>
</evidence>
<evidence type="ECO:0000256" key="1">
    <source>
        <dbReference type="ARBA" id="ARBA00004141"/>
    </source>
</evidence>
<dbReference type="Proteomes" id="UP001500979">
    <property type="component" value="Unassembled WGS sequence"/>
</dbReference>
<comment type="caution">
    <text evidence="7">The sequence shown here is derived from an EMBL/GenBank/DDBJ whole genome shotgun (WGS) entry which is preliminary data.</text>
</comment>
<comment type="similarity">
    <text evidence="2 6">Belongs to the 4-toluene sulfonate uptake permease (TSUP) (TC 2.A.102) family.</text>
</comment>
<feature type="transmembrane region" description="Helical" evidence="6">
    <location>
        <begin position="142"/>
        <end position="169"/>
    </location>
</feature>
<keyword evidence="6" id="KW-1003">Cell membrane</keyword>
<feature type="transmembrane region" description="Helical" evidence="6">
    <location>
        <begin position="71"/>
        <end position="93"/>
    </location>
</feature>
<keyword evidence="5 6" id="KW-0472">Membrane</keyword>
<keyword evidence="3 6" id="KW-0812">Transmembrane</keyword>
<proteinExistence type="inferred from homology"/>
<keyword evidence="4 6" id="KW-1133">Transmembrane helix</keyword>
<sequence length="289" mass="28585">MDLGVTATGLVTGLLVGLTGMGGGALTMPLLTLVFGVPPLAAVSTDLVANAVTKPAGALVHLGRRTVDLRLVGWLCAGSLPCAAVGSVLSGYLGERSQDVLKIAAAVAVVLAAVTLFVRMYLDRVRVPALSPTRPGALPTVLLGALAGLVVGTTSVGSGSIVIVCLLLLHRRLTSSELVGTDLVQAVPLVLVAAVAHLLVGEVDFALVGALLAGSIPGVLAGALLSARTPDAPIRVLLGAMLTLTGLVLLSVPVAVALVPAVAVAAAAGAGLAVRPRPPVGVGNEGEPR</sequence>
<evidence type="ECO:0000256" key="3">
    <source>
        <dbReference type="ARBA" id="ARBA00022692"/>
    </source>
</evidence>
<dbReference type="InterPro" id="IPR051598">
    <property type="entry name" value="TSUP/Inactive_protease-like"/>
</dbReference>
<keyword evidence="8" id="KW-1185">Reference proteome</keyword>
<comment type="subcellular location">
    <subcellularLocation>
        <location evidence="6">Cell membrane</location>
        <topology evidence="6">Multi-pass membrane protein</topology>
    </subcellularLocation>
    <subcellularLocation>
        <location evidence="1">Membrane</location>
        <topology evidence="1">Multi-pass membrane protein</topology>
    </subcellularLocation>
</comment>
<dbReference type="Pfam" id="PF01925">
    <property type="entry name" value="TauE"/>
    <property type="match status" value="1"/>
</dbReference>
<evidence type="ECO:0000256" key="2">
    <source>
        <dbReference type="ARBA" id="ARBA00009142"/>
    </source>
</evidence>
<gene>
    <name evidence="7" type="ORF">GCM10010470_31560</name>
</gene>
<organism evidence="7 8">
    <name type="scientific">Saccharopolyspora taberi</name>
    <dbReference type="NCBI Taxonomy" id="60895"/>
    <lineage>
        <taxon>Bacteria</taxon>
        <taxon>Bacillati</taxon>
        <taxon>Actinomycetota</taxon>
        <taxon>Actinomycetes</taxon>
        <taxon>Pseudonocardiales</taxon>
        <taxon>Pseudonocardiaceae</taxon>
        <taxon>Saccharopolyspora</taxon>
    </lineage>
</organism>
<protein>
    <recommendedName>
        <fullName evidence="6">Probable membrane transporter protein</fullName>
    </recommendedName>
</protein>
<evidence type="ECO:0000256" key="6">
    <source>
        <dbReference type="RuleBase" id="RU363041"/>
    </source>
</evidence>
<dbReference type="InterPro" id="IPR002781">
    <property type="entry name" value="TM_pro_TauE-like"/>
</dbReference>
<dbReference type="PANTHER" id="PTHR43701">
    <property type="entry name" value="MEMBRANE TRANSPORTER PROTEIN MJ0441-RELATED"/>
    <property type="match status" value="1"/>
</dbReference>
<evidence type="ECO:0000313" key="8">
    <source>
        <dbReference type="Proteomes" id="UP001500979"/>
    </source>
</evidence>
<evidence type="ECO:0000256" key="5">
    <source>
        <dbReference type="ARBA" id="ARBA00023136"/>
    </source>
</evidence>
<accession>A0ABN3VGI5</accession>
<feature type="transmembrane region" description="Helical" evidence="6">
    <location>
        <begin position="205"/>
        <end position="225"/>
    </location>
</feature>